<evidence type="ECO:0000256" key="1">
    <source>
        <dbReference type="ARBA" id="ARBA00022553"/>
    </source>
</evidence>
<dbReference type="Proteomes" id="UP000576969">
    <property type="component" value="Unassembled WGS sequence"/>
</dbReference>
<reference evidence="4 5" key="1">
    <citation type="submission" date="2020-07" db="EMBL/GenBank/DDBJ databases">
        <title>Sequencing the genomes of 1000 actinobacteria strains.</title>
        <authorList>
            <person name="Klenk H.-P."/>
        </authorList>
    </citation>
    <scope>NUCLEOTIDE SEQUENCE [LARGE SCALE GENOMIC DNA]</scope>
    <source>
        <strain evidence="4 5">DSM 24662</strain>
    </source>
</reference>
<dbReference type="Pfam" id="PF00498">
    <property type="entry name" value="FHA"/>
    <property type="match status" value="1"/>
</dbReference>
<feature type="compositionally biased region" description="Low complexity" evidence="2">
    <location>
        <begin position="244"/>
        <end position="256"/>
    </location>
</feature>
<dbReference type="InterPro" id="IPR008984">
    <property type="entry name" value="SMAD_FHA_dom_sf"/>
</dbReference>
<dbReference type="Gene3D" id="2.60.200.20">
    <property type="match status" value="1"/>
</dbReference>
<dbReference type="EMBL" id="JACCBV010000001">
    <property type="protein sequence ID" value="NYE18688.1"/>
    <property type="molecule type" value="Genomic_DNA"/>
</dbReference>
<name>A0A7Y9GLG3_9MICO</name>
<proteinExistence type="predicted"/>
<dbReference type="CDD" id="cd00060">
    <property type="entry name" value="FHA"/>
    <property type="match status" value="1"/>
</dbReference>
<evidence type="ECO:0000313" key="5">
    <source>
        <dbReference type="Proteomes" id="UP000576969"/>
    </source>
</evidence>
<feature type="domain" description="FHA" evidence="3">
    <location>
        <begin position="311"/>
        <end position="367"/>
    </location>
</feature>
<evidence type="ECO:0000313" key="4">
    <source>
        <dbReference type="EMBL" id="NYE18688.1"/>
    </source>
</evidence>
<dbReference type="AlphaFoldDB" id="A0A7Y9GLG3"/>
<sequence length="405" mass="41162">MSVHYRPGGIPVAVTRRGAVALSADTPPVLAVRIWTEVAEGRGFAAVLETLTGAFGTSLAALPPFAVALAEGPSVRVAVRGSLVLDVETGSGPETISGAGVTTWTERVLEGVTSVTVRASATVEREGDPGLPIADGVVLASTVEWVPDVAEPVARPSDPAPVAEPAADAGETVRAEAPPTPVIAAVPLDGSMVETLLPSESTIVPASADSAGDAEATTGYDELWGATVARSTLDAAVHDEGESPGEAASAPAGHAMAGDHDGETISVAQARAMRTAGIVDSVPPPLAGPRPNAPGRIRLSTGQTLLLDRTVVIGRRPRATRVTGTDLPHLVAVDSPQQDISRSHIELRVEGDSIVATDLRTTNGTTLVRQGGDPVRLHPGEPTVVVPGDVIDLGDGVTVTVEGIS</sequence>
<dbReference type="InterPro" id="IPR000253">
    <property type="entry name" value="FHA_dom"/>
</dbReference>
<accession>A0A7Y9GLG3</accession>
<gene>
    <name evidence="4" type="ORF">BJ991_000716</name>
</gene>
<dbReference type="RefSeq" id="WP_179487517.1">
    <property type="nucleotide sequence ID" value="NZ_JACCBV010000001.1"/>
</dbReference>
<keyword evidence="1" id="KW-0597">Phosphoprotein</keyword>
<evidence type="ECO:0000256" key="2">
    <source>
        <dbReference type="SAM" id="MobiDB-lite"/>
    </source>
</evidence>
<protein>
    <recommendedName>
        <fullName evidence="3">FHA domain-containing protein</fullName>
    </recommendedName>
</protein>
<keyword evidence="5" id="KW-1185">Reference proteome</keyword>
<organism evidence="4 5">
    <name type="scientific">Microbacterium immunditiarum</name>
    <dbReference type="NCBI Taxonomy" id="337480"/>
    <lineage>
        <taxon>Bacteria</taxon>
        <taxon>Bacillati</taxon>
        <taxon>Actinomycetota</taxon>
        <taxon>Actinomycetes</taxon>
        <taxon>Micrococcales</taxon>
        <taxon>Microbacteriaceae</taxon>
        <taxon>Microbacterium</taxon>
    </lineage>
</organism>
<evidence type="ECO:0000259" key="3">
    <source>
        <dbReference type="PROSITE" id="PS50006"/>
    </source>
</evidence>
<feature type="region of interest" description="Disordered" evidence="2">
    <location>
        <begin position="237"/>
        <end position="259"/>
    </location>
</feature>
<dbReference type="PROSITE" id="PS50006">
    <property type="entry name" value="FHA_DOMAIN"/>
    <property type="match status" value="1"/>
</dbReference>
<dbReference type="SUPFAM" id="SSF49879">
    <property type="entry name" value="SMAD/FHA domain"/>
    <property type="match status" value="1"/>
</dbReference>
<comment type="caution">
    <text evidence="4">The sequence shown here is derived from an EMBL/GenBank/DDBJ whole genome shotgun (WGS) entry which is preliminary data.</text>
</comment>